<feature type="transmembrane region" description="Helical" evidence="10">
    <location>
        <begin position="70"/>
        <end position="92"/>
    </location>
</feature>
<dbReference type="Proteomes" id="UP000259273">
    <property type="component" value="Unassembled WGS sequence"/>
</dbReference>
<dbReference type="PANTHER" id="PTHR43298:SF2">
    <property type="entry name" value="FMN_FAD EXPORTER YEEO-RELATED"/>
    <property type="match status" value="1"/>
</dbReference>
<evidence type="ECO:0000256" key="7">
    <source>
        <dbReference type="ARBA" id="ARBA00023065"/>
    </source>
</evidence>
<feature type="transmembrane region" description="Helical" evidence="10">
    <location>
        <begin position="296"/>
        <end position="319"/>
    </location>
</feature>
<dbReference type="PANTHER" id="PTHR43298">
    <property type="entry name" value="MULTIDRUG RESISTANCE PROTEIN NORM-RELATED"/>
    <property type="match status" value="1"/>
</dbReference>
<comment type="subcellular location">
    <subcellularLocation>
        <location evidence="1">Cell inner membrane</location>
        <topology evidence="1">Multi-pass membrane protein</topology>
    </subcellularLocation>
</comment>
<comment type="caution">
    <text evidence="11">The sequence shown here is derived from an EMBL/GenBank/DDBJ whole genome shotgun (WGS) entry which is preliminary data.</text>
</comment>
<evidence type="ECO:0000256" key="3">
    <source>
        <dbReference type="ARBA" id="ARBA00022449"/>
    </source>
</evidence>
<accession>A0A3C1KKR3</accession>
<dbReference type="NCBIfam" id="TIGR00797">
    <property type="entry name" value="matE"/>
    <property type="match status" value="1"/>
</dbReference>
<feature type="transmembrane region" description="Helical" evidence="10">
    <location>
        <begin position="219"/>
        <end position="244"/>
    </location>
</feature>
<dbReference type="AlphaFoldDB" id="A0A3C1KKR3"/>
<sequence length="437" mass="47846">MVVSQSAFALMVFTDRFFLSRIDALHIASALGGGVTFFVSVSLFIGIMSYATALVAQYYGSGQLEKCPRVLTQGAIMALACQPLLLVIAWGMGGLFSAMGHPPEQVVLERQYYFVMMSGAFFALLKACVAGYFCGIGKTRVVMITDVLGVLINIPLTWALIFGKLGFPELGIRGAALATVIATACSLLIYAAFYFNRIHRERFHVADSFRFDPGILRRYVRLGLPSGFETFVGAATFNFFLLLFQSYGIAEGAAMAIVFNWDMLNYVPLIGLNIAITSMIGRYVGARDMTRAGQLIAAGFTIALGFSVVLALFFVLFRYELMMVFATPGEDFSEIASLGARMMLGMATYVVADAVILVCSGVLRGAGDTRWLMNTSMSLHVLMLVAQYVMIKHLKVGPLVSWWGFVAMLLALAVVYLLRLRGSTWRKPSRLARVMAD</sequence>
<evidence type="ECO:0000256" key="5">
    <source>
        <dbReference type="ARBA" id="ARBA00022692"/>
    </source>
</evidence>
<keyword evidence="4" id="KW-1003">Cell membrane</keyword>
<dbReference type="PIRSF" id="PIRSF006603">
    <property type="entry name" value="DinF"/>
    <property type="match status" value="1"/>
</dbReference>
<feature type="transmembrane region" description="Helical" evidence="10">
    <location>
        <begin position="339"/>
        <end position="359"/>
    </location>
</feature>
<dbReference type="GO" id="GO:0042910">
    <property type="term" value="F:xenobiotic transmembrane transporter activity"/>
    <property type="evidence" value="ECO:0007669"/>
    <property type="project" value="InterPro"/>
</dbReference>
<organism evidence="11 12">
    <name type="scientific">Haliea salexigens</name>
    <dbReference type="NCBI Taxonomy" id="287487"/>
    <lineage>
        <taxon>Bacteria</taxon>
        <taxon>Pseudomonadati</taxon>
        <taxon>Pseudomonadota</taxon>
        <taxon>Gammaproteobacteria</taxon>
        <taxon>Cellvibrionales</taxon>
        <taxon>Halieaceae</taxon>
        <taxon>Haliea</taxon>
    </lineage>
</organism>
<feature type="transmembrane region" description="Helical" evidence="10">
    <location>
        <begin position="371"/>
        <end position="390"/>
    </location>
</feature>
<keyword evidence="7" id="KW-0406">Ion transport</keyword>
<dbReference type="GO" id="GO:0005886">
    <property type="term" value="C:plasma membrane"/>
    <property type="evidence" value="ECO:0007669"/>
    <property type="project" value="UniProtKB-SubCell"/>
</dbReference>
<evidence type="ECO:0000256" key="8">
    <source>
        <dbReference type="ARBA" id="ARBA00023136"/>
    </source>
</evidence>
<keyword evidence="5 10" id="KW-0812">Transmembrane</keyword>
<feature type="transmembrane region" description="Helical" evidence="10">
    <location>
        <begin position="174"/>
        <end position="195"/>
    </location>
</feature>
<keyword evidence="2" id="KW-0813">Transport</keyword>
<evidence type="ECO:0000256" key="9">
    <source>
        <dbReference type="ARBA" id="ARBA00031636"/>
    </source>
</evidence>
<feature type="transmembrane region" description="Helical" evidence="10">
    <location>
        <begin position="264"/>
        <end position="284"/>
    </location>
</feature>
<dbReference type="InterPro" id="IPR050222">
    <property type="entry name" value="MATE_MdtK"/>
</dbReference>
<feature type="transmembrane region" description="Helical" evidence="10">
    <location>
        <begin position="112"/>
        <end position="134"/>
    </location>
</feature>
<keyword evidence="6 10" id="KW-1133">Transmembrane helix</keyword>
<feature type="transmembrane region" description="Helical" evidence="10">
    <location>
        <begin position="402"/>
        <end position="420"/>
    </location>
</feature>
<feature type="transmembrane region" description="Helical" evidence="10">
    <location>
        <begin position="35"/>
        <end position="58"/>
    </location>
</feature>
<name>A0A3C1KKR3_9GAMM</name>
<feature type="transmembrane region" description="Helical" evidence="10">
    <location>
        <begin position="141"/>
        <end position="162"/>
    </location>
</feature>
<dbReference type="InterPro" id="IPR048279">
    <property type="entry name" value="MdtK-like"/>
</dbReference>
<evidence type="ECO:0000313" key="12">
    <source>
        <dbReference type="Proteomes" id="UP000259273"/>
    </source>
</evidence>
<dbReference type="STRING" id="1121937.GCA_000423125_00227"/>
<evidence type="ECO:0000256" key="2">
    <source>
        <dbReference type="ARBA" id="ARBA00022448"/>
    </source>
</evidence>
<protein>
    <recommendedName>
        <fullName evidence="9">Multidrug-efflux transporter</fullName>
    </recommendedName>
</protein>
<evidence type="ECO:0000256" key="4">
    <source>
        <dbReference type="ARBA" id="ARBA00022475"/>
    </source>
</evidence>
<keyword evidence="3" id="KW-0050">Antiport</keyword>
<dbReference type="Pfam" id="PF01554">
    <property type="entry name" value="MatE"/>
    <property type="match status" value="2"/>
</dbReference>
<dbReference type="GO" id="GO:0006811">
    <property type="term" value="P:monoatomic ion transport"/>
    <property type="evidence" value="ECO:0007669"/>
    <property type="project" value="UniProtKB-KW"/>
</dbReference>
<dbReference type="GO" id="GO:0015297">
    <property type="term" value="F:antiporter activity"/>
    <property type="evidence" value="ECO:0007669"/>
    <property type="project" value="UniProtKB-KW"/>
</dbReference>
<dbReference type="CDD" id="cd13133">
    <property type="entry name" value="MATE_like_7"/>
    <property type="match status" value="1"/>
</dbReference>
<dbReference type="InterPro" id="IPR002528">
    <property type="entry name" value="MATE_fam"/>
</dbReference>
<reference evidence="11 12" key="1">
    <citation type="journal article" date="2018" name="Nat. Biotechnol.">
        <title>A standardized bacterial taxonomy based on genome phylogeny substantially revises the tree of life.</title>
        <authorList>
            <person name="Parks D.H."/>
            <person name="Chuvochina M."/>
            <person name="Waite D.W."/>
            <person name="Rinke C."/>
            <person name="Skarshewski A."/>
            <person name="Chaumeil P.A."/>
            <person name="Hugenholtz P."/>
        </authorList>
    </citation>
    <scope>NUCLEOTIDE SEQUENCE [LARGE SCALE GENOMIC DNA]</scope>
    <source>
        <strain evidence="11">UBA9158</strain>
    </source>
</reference>
<evidence type="ECO:0000256" key="1">
    <source>
        <dbReference type="ARBA" id="ARBA00004429"/>
    </source>
</evidence>
<evidence type="ECO:0000313" key="11">
    <source>
        <dbReference type="EMBL" id="HAN27191.1"/>
    </source>
</evidence>
<dbReference type="EMBL" id="DMND01000080">
    <property type="protein sequence ID" value="HAN27191.1"/>
    <property type="molecule type" value="Genomic_DNA"/>
</dbReference>
<gene>
    <name evidence="11" type="ORF">DCP75_05630</name>
</gene>
<keyword evidence="8 10" id="KW-0472">Membrane</keyword>
<evidence type="ECO:0000256" key="6">
    <source>
        <dbReference type="ARBA" id="ARBA00022989"/>
    </source>
</evidence>
<proteinExistence type="predicted"/>
<evidence type="ECO:0000256" key="10">
    <source>
        <dbReference type="SAM" id="Phobius"/>
    </source>
</evidence>